<comment type="caution">
    <text evidence="4">The sequence shown here is derived from an EMBL/GenBank/DDBJ whole genome shotgun (WGS) entry which is preliminary data.</text>
</comment>
<dbReference type="GO" id="GO:0003676">
    <property type="term" value="F:nucleic acid binding"/>
    <property type="evidence" value="ECO:0007669"/>
    <property type="project" value="InterPro"/>
</dbReference>
<protein>
    <recommendedName>
        <fullName evidence="3">CCHC-type domain-containing protein</fullName>
    </recommendedName>
</protein>
<keyword evidence="1" id="KW-0862">Zinc</keyword>
<evidence type="ECO:0000256" key="1">
    <source>
        <dbReference type="PROSITE-ProRule" id="PRU00047"/>
    </source>
</evidence>
<evidence type="ECO:0000259" key="3">
    <source>
        <dbReference type="PROSITE" id="PS50158"/>
    </source>
</evidence>
<reference evidence="4" key="1">
    <citation type="submission" date="2013-11" db="EMBL/GenBank/DDBJ databases">
        <title>Genome sequence of the fusiform rust pathogen reveals effectors for host alternation and coevolution with pine.</title>
        <authorList>
            <consortium name="DOE Joint Genome Institute"/>
            <person name="Smith K."/>
            <person name="Pendleton A."/>
            <person name="Kubisiak T."/>
            <person name="Anderson C."/>
            <person name="Salamov A."/>
            <person name="Aerts A."/>
            <person name="Riley R."/>
            <person name="Clum A."/>
            <person name="Lindquist E."/>
            <person name="Ence D."/>
            <person name="Campbell M."/>
            <person name="Kronenberg Z."/>
            <person name="Feau N."/>
            <person name="Dhillon B."/>
            <person name="Hamelin R."/>
            <person name="Burleigh J."/>
            <person name="Smith J."/>
            <person name="Yandell M."/>
            <person name="Nelson C."/>
            <person name="Grigoriev I."/>
            <person name="Davis J."/>
        </authorList>
    </citation>
    <scope>NUCLEOTIDE SEQUENCE</scope>
    <source>
        <strain evidence="4">G11</strain>
    </source>
</reference>
<feature type="domain" description="CCHC-type" evidence="3">
    <location>
        <begin position="341"/>
        <end position="356"/>
    </location>
</feature>
<keyword evidence="5" id="KW-1185">Reference proteome</keyword>
<feature type="region of interest" description="Disordered" evidence="2">
    <location>
        <begin position="1"/>
        <end position="32"/>
    </location>
</feature>
<feature type="non-terminal residue" evidence="4">
    <location>
        <position position="381"/>
    </location>
</feature>
<dbReference type="OrthoDB" id="6501032at2759"/>
<dbReference type="InterPro" id="IPR001878">
    <property type="entry name" value="Znf_CCHC"/>
</dbReference>
<gene>
    <name evidence="4" type="ORF">CROQUDRAFT_656217</name>
</gene>
<keyword evidence="1" id="KW-0479">Metal-binding</keyword>
<organism evidence="4 5">
    <name type="scientific">Cronartium quercuum f. sp. fusiforme G11</name>
    <dbReference type="NCBI Taxonomy" id="708437"/>
    <lineage>
        <taxon>Eukaryota</taxon>
        <taxon>Fungi</taxon>
        <taxon>Dikarya</taxon>
        <taxon>Basidiomycota</taxon>
        <taxon>Pucciniomycotina</taxon>
        <taxon>Pucciniomycetes</taxon>
        <taxon>Pucciniales</taxon>
        <taxon>Coleosporiaceae</taxon>
        <taxon>Cronartium</taxon>
    </lineage>
</organism>
<evidence type="ECO:0000313" key="5">
    <source>
        <dbReference type="Proteomes" id="UP000886653"/>
    </source>
</evidence>
<sequence length="381" mass="42559">MPPDPPPITLSKRFHPLKGRSGAADARKDASVPEILGDEIETDEATMEPILRPDKMTMPQLWKKLVANRRNNGEVVVPSELVDIMSALIYSMEDTSNRMNALEAQLKRLDTFEARLLTLTATCLTTSTPPAETGTLPPNPKSWAAAAPRTPPPNRVINEFKPSQVVIRSNEDCRPFEGASSKEIVDRINRTLRQIDAMSAGKKIEVKGAAILPSRSVKLYTATRSEANWLLENRCQWSTLADPKLVTSPPVYPIVIDSVPTEQYPNTTQIGLVLTEQNPIPPEFLHSIRWLSKPTVPGQQNGSVIVNLLHKELAQRMVKGTVYYEWNCLCVRACKKTRIQCHRCQEPGHIAAHCKDRIRCKFCGNDHDSQECPEPKDSPPH</sequence>
<dbReference type="GO" id="GO:0008270">
    <property type="term" value="F:zinc ion binding"/>
    <property type="evidence" value="ECO:0007669"/>
    <property type="project" value="UniProtKB-KW"/>
</dbReference>
<feature type="region of interest" description="Disordered" evidence="2">
    <location>
        <begin position="128"/>
        <end position="154"/>
    </location>
</feature>
<evidence type="ECO:0000313" key="4">
    <source>
        <dbReference type="EMBL" id="KAG0147298.1"/>
    </source>
</evidence>
<dbReference type="EMBL" id="MU167249">
    <property type="protein sequence ID" value="KAG0147298.1"/>
    <property type="molecule type" value="Genomic_DNA"/>
</dbReference>
<accession>A0A9P6NJT3</accession>
<keyword evidence="1" id="KW-0863">Zinc-finger</keyword>
<dbReference type="AlphaFoldDB" id="A0A9P6NJT3"/>
<evidence type="ECO:0000256" key="2">
    <source>
        <dbReference type="SAM" id="MobiDB-lite"/>
    </source>
</evidence>
<dbReference type="PROSITE" id="PS50158">
    <property type="entry name" value="ZF_CCHC"/>
    <property type="match status" value="1"/>
</dbReference>
<proteinExistence type="predicted"/>
<name>A0A9P6NJT3_9BASI</name>
<dbReference type="Proteomes" id="UP000886653">
    <property type="component" value="Unassembled WGS sequence"/>
</dbReference>